<dbReference type="OrthoDB" id="6424370at2759"/>
<keyword evidence="2" id="KW-0472">Membrane</keyword>
<name>A0A1Y3ASN0_EURMA</name>
<evidence type="ECO:0000313" key="5">
    <source>
        <dbReference type="Proteomes" id="UP000194236"/>
    </source>
</evidence>
<protein>
    <recommendedName>
        <fullName evidence="3">DOMON domain-containing protein</fullName>
    </recommendedName>
</protein>
<feature type="transmembrane region" description="Helical" evidence="2">
    <location>
        <begin position="94"/>
        <end position="119"/>
    </location>
</feature>
<evidence type="ECO:0000259" key="3">
    <source>
        <dbReference type="PROSITE" id="PS50836"/>
    </source>
</evidence>
<dbReference type="CDD" id="cd09631">
    <property type="entry name" value="DOMON_DOH"/>
    <property type="match status" value="1"/>
</dbReference>
<reference evidence="4 5" key="1">
    <citation type="submission" date="2017-03" db="EMBL/GenBank/DDBJ databases">
        <title>Genome Survey of Euroglyphus maynei.</title>
        <authorList>
            <person name="Arlian L.G."/>
            <person name="Morgan M.S."/>
            <person name="Rider S.D."/>
        </authorList>
    </citation>
    <scope>NUCLEOTIDE SEQUENCE [LARGE SCALE GENOMIC DNA]</scope>
    <source>
        <strain evidence="4">Arlian Lab</strain>
        <tissue evidence="4">Whole body</tissue>
    </source>
</reference>
<evidence type="ECO:0000256" key="2">
    <source>
        <dbReference type="SAM" id="Phobius"/>
    </source>
</evidence>
<gene>
    <name evidence="4" type="ORF">BLA29_010296</name>
</gene>
<dbReference type="AlphaFoldDB" id="A0A1Y3ASN0"/>
<keyword evidence="5" id="KW-1185">Reference proteome</keyword>
<sequence>MNADDSFSSSSDESSLIATTTPPPVSVQPSSSTSAKKQSKKINPGINPICNHRLASSSKDDSDEEDDLFPLIDSNQEPIFRLSLNTNKRNREEFWLVCKAYFAIIFLMTALVALFFLFYNHLILNSDGSTSITNHQKSMTNDDLAKSNSTYQINLDIDDHYHLYWSPNYLDETILFELKLKLKTNYDWFAFGFSDHGSLVNADLCLIWTDKRRRLHLEVDFCVII</sequence>
<dbReference type="EMBL" id="MUJZ01066873">
    <property type="protein sequence ID" value="OTF70185.1"/>
    <property type="molecule type" value="Genomic_DNA"/>
</dbReference>
<comment type="caution">
    <text evidence="4">The sequence shown here is derived from an EMBL/GenBank/DDBJ whole genome shotgun (WGS) entry which is preliminary data.</text>
</comment>
<feature type="compositionally biased region" description="Low complexity" evidence="1">
    <location>
        <begin position="27"/>
        <end position="36"/>
    </location>
</feature>
<feature type="compositionally biased region" description="Low complexity" evidence="1">
    <location>
        <begin position="1"/>
        <end position="15"/>
    </location>
</feature>
<keyword evidence="2" id="KW-0812">Transmembrane</keyword>
<dbReference type="PROSITE" id="PS50836">
    <property type="entry name" value="DOMON"/>
    <property type="match status" value="1"/>
</dbReference>
<evidence type="ECO:0000256" key="1">
    <source>
        <dbReference type="SAM" id="MobiDB-lite"/>
    </source>
</evidence>
<organism evidence="4 5">
    <name type="scientific">Euroglyphus maynei</name>
    <name type="common">Mayne's house dust mite</name>
    <dbReference type="NCBI Taxonomy" id="6958"/>
    <lineage>
        <taxon>Eukaryota</taxon>
        <taxon>Metazoa</taxon>
        <taxon>Ecdysozoa</taxon>
        <taxon>Arthropoda</taxon>
        <taxon>Chelicerata</taxon>
        <taxon>Arachnida</taxon>
        <taxon>Acari</taxon>
        <taxon>Acariformes</taxon>
        <taxon>Sarcoptiformes</taxon>
        <taxon>Astigmata</taxon>
        <taxon>Psoroptidia</taxon>
        <taxon>Analgoidea</taxon>
        <taxon>Pyroglyphidae</taxon>
        <taxon>Pyroglyphinae</taxon>
        <taxon>Euroglyphus</taxon>
    </lineage>
</organism>
<keyword evidence="2" id="KW-1133">Transmembrane helix</keyword>
<dbReference type="InterPro" id="IPR045266">
    <property type="entry name" value="DOH_DOMON"/>
</dbReference>
<proteinExistence type="predicted"/>
<dbReference type="Pfam" id="PF03351">
    <property type="entry name" value="DOMON"/>
    <property type="match status" value="1"/>
</dbReference>
<feature type="domain" description="DOMON" evidence="3">
    <location>
        <begin position="159"/>
        <end position="225"/>
    </location>
</feature>
<dbReference type="InterPro" id="IPR005018">
    <property type="entry name" value="DOMON_domain"/>
</dbReference>
<accession>A0A1Y3ASN0</accession>
<feature type="region of interest" description="Disordered" evidence="1">
    <location>
        <begin position="1"/>
        <end position="68"/>
    </location>
</feature>
<evidence type="ECO:0000313" key="4">
    <source>
        <dbReference type="EMBL" id="OTF70185.1"/>
    </source>
</evidence>
<dbReference type="Proteomes" id="UP000194236">
    <property type="component" value="Unassembled WGS sequence"/>
</dbReference>